<comment type="subcellular location">
    <subcellularLocation>
        <location evidence="1">Nucleus</location>
    </subcellularLocation>
</comment>
<feature type="compositionally biased region" description="Basic and acidic residues" evidence="3">
    <location>
        <begin position="44"/>
        <end position="53"/>
    </location>
</feature>
<dbReference type="GO" id="GO:0005634">
    <property type="term" value="C:nucleus"/>
    <property type="evidence" value="ECO:0007669"/>
    <property type="project" value="UniProtKB-SubCell"/>
</dbReference>
<organism evidence="4 5">
    <name type="scientific">Pichia membranifaciens</name>
    <dbReference type="NCBI Taxonomy" id="4926"/>
    <lineage>
        <taxon>Eukaryota</taxon>
        <taxon>Fungi</taxon>
        <taxon>Dikarya</taxon>
        <taxon>Ascomycota</taxon>
        <taxon>Saccharomycotina</taxon>
        <taxon>Pichiomycetes</taxon>
        <taxon>Pichiales</taxon>
        <taxon>Pichiaceae</taxon>
        <taxon>Pichia</taxon>
    </lineage>
</organism>
<comment type="caution">
    <text evidence="4">The sequence shown here is derived from an EMBL/GenBank/DDBJ whole genome shotgun (WGS) entry which is preliminary data.</text>
</comment>
<evidence type="ECO:0000256" key="1">
    <source>
        <dbReference type="ARBA" id="ARBA00004123"/>
    </source>
</evidence>
<evidence type="ECO:0000313" key="4">
    <source>
        <dbReference type="EMBL" id="GAV30229.1"/>
    </source>
</evidence>
<dbReference type="GO" id="GO:0000976">
    <property type="term" value="F:transcription cis-regulatory region binding"/>
    <property type="evidence" value="ECO:0007669"/>
    <property type="project" value="TreeGrafter"/>
</dbReference>
<dbReference type="InterPro" id="IPR021858">
    <property type="entry name" value="Fun_TF"/>
</dbReference>
<evidence type="ECO:0000313" key="5">
    <source>
        <dbReference type="Proteomes" id="UP000186136"/>
    </source>
</evidence>
<dbReference type="EMBL" id="BDGI01000164">
    <property type="protein sequence ID" value="GAV30229.1"/>
    <property type="molecule type" value="Genomic_DNA"/>
</dbReference>
<name>A0A1Q2YL27_9ASCO</name>
<dbReference type="AlphaFoldDB" id="A0A1Q2YL27"/>
<gene>
    <name evidence="4" type="ORF">PMKS-003738</name>
</gene>
<dbReference type="GO" id="GO:0003700">
    <property type="term" value="F:DNA-binding transcription factor activity"/>
    <property type="evidence" value="ECO:0007669"/>
    <property type="project" value="TreeGrafter"/>
</dbReference>
<reference evidence="4 5" key="1">
    <citation type="submission" date="2016-08" db="EMBL/GenBank/DDBJ databases">
        <title>Whole genome shotgun sequence of Pichia membranifaciens KS47-1.</title>
        <authorList>
            <person name="Konishi M."/>
            <person name="Ishida M."/>
            <person name="Arakawa T."/>
            <person name="Kato Y."/>
            <person name="Horiuchi J."/>
        </authorList>
    </citation>
    <scope>NUCLEOTIDE SEQUENCE [LARGE SCALE GENOMIC DNA]</scope>
    <source>
        <strain evidence="4 5">KS47-1</strain>
    </source>
</reference>
<dbReference type="Pfam" id="PF11951">
    <property type="entry name" value="Fungal_trans_2"/>
    <property type="match status" value="1"/>
</dbReference>
<dbReference type="PANTHER" id="PTHR37534">
    <property type="entry name" value="TRANSCRIPTIONAL ACTIVATOR PROTEIN UGA3"/>
    <property type="match status" value="1"/>
</dbReference>
<dbReference type="GO" id="GO:0045944">
    <property type="term" value="P:positive regulation of transcription by RNA polymerase II"/>
    <property type="evidence" value="ECO:0007669"/>
    <property type="project" value="TreeGrafter"/>
</dbReference>
<keyword evidence="5" id="KW-1185">Reference proteome</keyword>
<accession>A0A1Q2YL27</accession>
<dbReference type="OrthoDB" id="5229455at2759"/>
<dbReference type="Proteomes" id="UP000186136">
    <property type="component" value="Unassembled WGS sequence"/>
</dbReference>
<evidence type="ECO:0000256" key="2">
    <source>
        <dbReference type="ARBA" id="ARBA00023242"/>
    </source>
</evidence>
<dbReference type="PANTHER" id="PTHR37534:SF43">
    <property type="entry name" value="FINGER DOMAIN PROTEIN, PUTATIVE (AFU_ORTHOLOGUE AFUA_1G01850)-RELATED"/>
    <property type="match status" value="1"/>
</dbReference>
<keyword evidence="2" id="KW-0539">Nucleus</keyword>
<protein>
    <recommendedName>
        <fullName evidence="6">Transcription factor domain-containing protein</fullName>
    </recommendedName>
</protein>
<evidence type="ECO:0008006" key="6">
    <source>
        <dbReference type="Google" id="ProtNLM"/>
    </source>
</evidence>
<feature type="region of interest" description="Disordered" evidence="3">
    <location>
        <begin position="40"/>
        <end position="63"/>
    </location>
</feature>
<sequence length="518" mass="59504">MVFQNQTLAENKKKVRIKDYELMQNDEKRPQRMALIKSTTPVNHNEHGSDAFRGEPTSTTTSGSFVLESSGSAVVPSNSSLDPSAHANSASSSLPYWMASFIPESKIPLLPLPEHLLDHPYYKDAFNFYKYFTAHFIVAATPQMYRSNPFHKLIPQYAEENGCLLDLLVAYSLTHRSMVLTDENFTPHLVELLISRGIFRLVSSLNATPMEIKCEVVCVTALLMCTQKIFSGDDTDKYKETIDLCRKSFERFIEHDQKVSKLPNGKYKLTEEDNSFSYFLLTWIGYLEVIGMMMAISPKDFRMPYRPNPVFEKVELKKKSKIDLFLGFDIKFLEIFDKLIPILNMLEEQDEEDKNSIPTNILSLALEWEHELNSAYTDFQAAPSDPNDPTESDRILNASNDAFYFTGLLHLYRRIYRIPRTSSVVQKMVKKIYEIFKNDIESASSAENCAILPLFVAACESITEEHRRFFYDRFQIQFLGGNFPAGDVLKILNDTWNTGDSWVNAVKRVRKEKGFFLI</sequence>
<evidence type="ECO:0000256" key="3">
    <source>
        <dbReference type="SAM" id="MobiDB-lite"/>
    </source>
</evidence>
<proteinExistence type="predicted"/>